<dbReference type="AlphaFoldDB" id="A0A379C2G1"/>
<dbReference type="InterPro" id="IPR051212">
    <property type="entry name" value="Type-I_RE_S_subunit"/>
</dbReference>
<sequence>MFTYVGTIGEVGLVCDDDKFYLAPNVAMIRINKDYIKPKYLLHLLQSSSFKHKGINKWLESSSMKNLTMENIRKFNIIIPPLQVQDYVISILDKFDKFVNDVNEGLPKEIDLRQKEYEYYREKLLDFPKN</sequence>
<dbReference type="Proteomes" id="UP000255517">
    <property type="component" value="Unassembled WGS sequence"/>
</dbReference>
<evidence type="ECO:0000256" key="3">
    <source>
        <dbReference type="ARBA" id="ARBA00023125"/>
    </source>
</evidence>
<name>A0A379C2G1_9FIRM</name>
<evidence type="ECO:0000313" key="6">
    <source>
        <dbReference type="EMBL" id="SUB56532.1"/>
    </source>
</evidence>
<comment type="subunit">
    <text evidence="4">The methyltransferase is composed of M and S polypeptides.</text>
</comment>
<protein>
    <submittedName>
        <fullName evidence="6">Type I restriction enzyme specificity protein MPN_089</fullName>
    </submittedName>
</protein>
<dbReference type="REBASE" id="405723">
    <property type="entry name" value="S2.Pla13149IP"/>
</dbReference>
<evidence type="ECO:0000259" key="5">
    <source>
        <dbReference type="Pfam" id="PF01420"/>
    </source>
</evidence>
<dbReference type="Gene3D" id="3.90.220.20">
    <property type="entry name" value="DNA methylase specificity domains"/>
    <property type="match status" value="1"/>
</dbReference>
<dbReference type="GO" id="GO:0003677">
    <property type="term" value="F:DNA binding"/>
    <property type="evidence" value="ECO:0007669"/>
    <property type="project" value="UniProtKB-KW"/>
</dbReference>
<keyword evidence="3" id="KW-0238">DNA-binding</keyword>
<dbReference type="PANTHER" id="PTHR43140">
    <property type="entry name" value="TYPE-1 RESTRICTION ENZYME ECOKI SPECIFICITY PROTEIN"/>
    <property type="match status" value="1"/>
</dbReference>
<evidence type="ECO:0000313" key="7">
    <source>
        <dbReference type="Proteomes" id="UP000255517"/>
    </source>
</evidence>
<dbReference type="GO" id="GO:0009307">
    <property type="term" value="P:DNA restriction-modification system"/>
    <property type="evidence" value="ECO:0007669"/>
    <property type="project" value="UniProtKB-KW"/>
</dbReference>
<gene>
    <name evidence="6" type="ORF">NCTC13149_00304</name>
</gene>
<reference evidence="6 7" key="1">
    <citation type="submission" date="2018-06" db="EMBL/GenBank/DDBJ databases">
        <authorList>
            <consortium name="Pathogen Informatics"/>
            <person name="Doyle S."/>
        </authorList>
    </citation>
    <scope>NUCLEOTIDE SEQUENCE [LARGE SCALE GENOMIC DNA]</scope>
    <source>
        <strain evidence="6 7">NCTC13149</strain>
    </source>
</reference>
<dbReference type="Pfam" id="PF01420">
    <property type="entry name" value="Methylase_S"/>
    <property type="match status" value="1"/>
</dbReference>
<dbReference type="InterPro" id="IPR000055">
    <property type="entry name" value="Restrct_endonuc_typeI_TRD"/>
</dbReference>
<dbReference type="STRING" id="1122949.GCA_000378725_00873"/>
<dbReference type="PANTHER" id="PTHR43140:SF1">
    <property type="entry name" value="TYPE I RESTRICTION ENZYME ECOKI SPECIFICITY SUBUNIT"/>
    <property type="match status" value="1"/>
</dbReference>
<dbReference type="SUPFAM" id="SSF116734">
    <property type="entry name" value="DNA methylase specificity domain"/>
    <property type="match status" value="1"/>
</dbReference>
<evidence type="ECO:0000256" key="4">
    <source>
        <dbReference type="ARBA" id="ARBA00038652"/>
    </source>
</evidence>
<organism evidence="6 7">
    <name type="scientific">Peptoniphilus lacrimalis</name>
    <dbReference type="NCBI Taxonomy" id="33031"/>
    <lineage>
        <taxon>Bacteria</taxon>
        <taxon>Bacillati</taxon>
        <taxon>Bacillota</taxon>
        <taxon>Tissierellia</taxon>
        <taxon>Tissierellales</taxon>
        <taxon>Peptoniphilaceae</taxon>
        <taxon>Peptoniphilus</taxon>
    </lineage>
</organism>
<evidence type="ECO:0000256" key="2">
    <source>
        <dbReference type="ARBA" id="ARBA00022747"/>
    </source>
</evidence>
<proteinExistence type="inferred from homology"/>
<evidence type="ECO:0000256" key="1">
    <source>
        <dbReference type="ARBA" id="ARBA00010923"/>
    </source>
</evidence>
<accession>A0A379C2G1</accession>
<feature type="domain" description="Type I restriction modification DNA specificity" evidence="5">
    <location>
        <begin position="5"/>
        <end position="110"/>
    </location>
</feature>
<dbReference type="InterPro" id="IPR044946">
    <property type="entry name" value="Restrct_endonuc_typeI_TRD_sf"/>
</dbReference>
<comment type="similarity">
    <text evidence="1">Belongs to the type-I restriction system S methylase family.</text>
</comment>
<dbReference type="EMBL" id="UGSZ01000001">
    <property type="protein sequence ID" value="SUB56532.1"/>
    <property type="molecule type" value="Genomic_DNA"/>
</dbReference>
<keyword evidence="2" id="KW-0680">Restriction system</keyword>